<evidence type="ECO:0000259" key="1">
    <source>
        <dbReference type="Pfam" id="PF12146"/>
    </source>
</evidence>
<dbReference type="InterPro" id="IPR051044">
    <property type="entry name" value="MAG_DAG_Lipase"/>
</dbReference>
<accession>A0A640VVE8</accession>
<proteinExistence type="predicted"/>
<dbReference type="PANTHER" id="PTHR11614">
    <property type="entry name" value="PHOSPHOLIPASE-RELATED"/>
    <property type="match status" value="1"/>
</dbReference>
<dbReference type="InterPro" id="IPR029058">
    <property type="entry name" value="AB_hydrolase_fold"/>
</dbReference>
<feature type="domain" description="Serine aminopeptidase S33" evidence="1">
    <location>
        <begin position="41"/>
        <end position="295"/>
    </location>
</feature>
<dbReference type="InterPro" id="IPR022742">
    <property type="entry name" value="Hydrolase_4"/>
</dbReference>
<dbReference type="RefSeq" id="WP_159980250.1">
    <property type="nucleotide sequence ID" value="NZ_BLIV01000009.1"/>
</dbReference>
<dbReference type="EMBL" id="BLIV01000009">
    <property type="protein sequence ID" value="GFE51999.1"/>
    <property type="molecule type" value="Genomic_DNA"/>
</dbReference>
<dbReference type="SUPFAM" id="SSF53474">
    <property type="entry name" value="alpha/beta-Hydrolases"/>
    <property type="match status" value="1"/>
</dbReference>
<protein>
    <submittedName>
        <fullName evidence="2">Hydrolase</fullName>
    </submittedName>
</protein>
<sequence>MPLTSAPFLSDIAFGAPGGVAYWAQTSDAKRIRIGAWQRPEAKGTVLIFPGRTEFIEKYDICAAQLAQRGLASMAIDWRGQGLADRMLDNPLIGHVDSFPDYQKDVDALLRTARTLEMPRPFFLLAHSMGGAIGLRAAMEGLSVQATAFSGPMWGIKLAPHLRPFAWALSHVMPLIGRGAGLPPGTKIEHHVLTDGFEGNLLTRDPEQFDFMRKQLETHPELALGGPSFVWLREALRETRHLATRPSPNLPCVTFVGTNERIVETSAIQTRMAKWKDGTLELVANGEHEVLMESEAVAGPLFDKVAALFLKRGHG</sequence>
<dbReference type="Proteomes" id="UP000436522">
    <property type="component" value="Unassembled WGS sequence"/>
</dbReference>
<dbReference type="Gene3D" id="3.40.50.1820">
    <property type="entry name" value="alpha/beta hydrolase"/>
    <property type="match status" value="1"/>
</dbReference>
<reference evidence="2 3" key="1">
    <citation type="submission" date="2019-12" db="EMBL/GenBank/DDBJ databases">
        <title>Roseobacter cerasinus sp. nov., isolated from seawater around aquaculture.</title>
        <authorList>
            <person name="Muramatsu S."/>
            <person name="Takabe Y."/>
            <person name="Mori K."/>
            <person name="Takaichi S."/>
            <person name="Hanada S."/>
        </authorList>
    </citation>
    <scope>NUCLEOTIDE SEQUENCE [LARGE SCALE GENOMIC DNA]</scope>
    <source>
        <strain evidence="2 3">AI77</strain>
    </source>
</reference>
<evidence type="ECO:0000313" key="3">
    <source>
        <dbReference type="Proteomes" id="UP000436522"/>
    </source>
</evidence>
<keyword evidence="2" id="KW-0378">Hydrolase</keyword>
<name>A0A640VVE8_9RHOB</name>
<gene>
    <name evidence="2" type="primary">pldB</name>
    <name evidence="2" type="ORF">So717_37520</name>
</gene>
<keyword evidence="3" id="KW-1185">Reference proteome</keyword>
<organism evidence="2 3">
    <name type="scientific">Roseobacter cerasinus</name>
    <dbReference type="NCBI Taxonomy" id="2602289"/>
    <lineage>
        <taxon>Bacteria</taxon>
        <taxon>Pseudomonadati</taxon>
        <taxon>Pseudomonadota</taxon>
        <taxon>Alphaproteobacteria</taxon>
        <taxon>Rhodobacterales</taxon>
        <taxon>Roseobacteraceae</taxon>
        <taxon>Roseobacter</taxon>
    </lineage>
</organism>
<evidence type="ECO:0000313" key="2">
    <source>
        <dbReference type="EMBL" id="GFE51999.1"/>
    </source>
</evidence>
<dbReference type="AlphaFoldDB" id="A0A640VVE8"/>
<dbReference type="GO" id="GO:0016787">
    <property type="term" value="F:hydrolase activity"/>
    <property type="evidence" value="ECO:0007669"/>
    <property type="project" value="UniProtKB-KW"/>
</dbReference>
<dbReference type="OrthoDB" id="9788260at2"/>
<dbReference type="Pfam" id="PF12146">
    <property type="entry name" value="Hydrolase_4"/>
    <property type="match status" value="1"/>
</dbReference>
<comment type="caution">
    <text evidence="2">The sequence shown here is derived from an EMBL/GenBank/DDBJ whole genome shotgun (WGS) entry which is preliminary data.</text>
</comment>